<proteinExistence type="predicted"/>
<protein>
    <submittedName>
        <fullName evidence="1">Uncharacterized protein</fullName>
    </submittedName>
</protein>
<keyword evidence="2" id="KW-1185">Reference proteome</keyword>
<organism evidence="1 2">
    <name type="scientific">Paraburkholderia rhizosphaerae</name>
    <dbReference type="NCBI Taxonomy" id="480658"/>
    <lineage>
        <taxon>Bacteria</taxon>
        <taxon>Pseudomonadati</taxon>
        <taxon>Pseudomonadota</taxon>
        <taxon>Betaproteobacteria</taxon>
        <taxon>Burkholderiales</taxon>
        <taxon>Burkholderiaceae</taxon>
        <taxon>Paraburkholderia</taxon>
    </lineage>
</organism>
<evidence type="ECO:0000313" key="1">
    <source>
        <dbReference type="EMBL" id="TDY50897.1"/>
    </source>
</evidence>
<reference evidence="1 2" key="1">
    <citation type="submission" date="2019-03" db="EMBL/GenBank/DDBJ databases">
        <title>Genomic Encyclopedia of Type Strains, Phase III (KMG-III): the genomes of soil and plant-associated and newly described type strains.</title>
        <authorList>
            <person name="Whitman W."/>
        </authorList>
    </citation>
    <scope>NUCLEOTIDE SEQUENCE [LARGE SCALE GENOMIC DNA]</scope>
    <source>
        <strain evidence="1 2">LMG 29544</strain>
    </source>
</reference>
<name>A0A4R8LVT3_9BURK</name>
<dbReference type="Proteomes" id="UP000295509">
    <property type="component" value="Unassembled WGS sequence"/>
</dbReference>
<evidence type="ECO:0000313" key="2">
    <source>
        <dbReference type="Proteomes" id="UP000295509"/>
    </source>
</evidence>
<dbReference type="AlphaFoldDB" id="A0A4R8LVT3"/>
<dbReference type="EMBL" id="SORE01000008">
    <property type="protein sequence ID" value="TDY50897.1"/>
    <property type="molecule type" value="Genomic_DNA"/>
</dbReference>
<accession>A0A4R8LVT3</accession>
<comment type="caution">
    <text evidence="1">The sequence shown here is derived from an EMBL/GenBank/DDBJ whole genome shotgun (WGS) entry which is preliminary data.</text>
</comment>
<gene>
    <name evidence="1" type="ORF">BX592_108134</name>
</gene>
<sequence>MKIAKRDARSALRGDWSRIHRLGFGFVRIASANSIGVQYYKCNYLTDDWHTSLRDRIDR</sequence>